<dbReference type="Gene3D" id="2.60.120.200">
    <property type="match status" value="1"/>
</dbReference>
<comment type="caution">
    <text evidence="3">The sequence shown here is derived from an EMBL/GenBank/DDBJ whole genome shotgun (WGS) entry which is preliminary data.</text>
</comment>
<feature type="region of interest" description="Disordered" evidence="1">
    <location>
        <begin position="1"/>
        <end position="80"/>
    </location>
</feature>
<dbReference type="Pfam" id="PF26113">
    <property type="entry name" value="GH16_XgeA"/>
    <property type="match status" value="1"/>
</dbReference>
<reference evidence="3 4" key="1">
    <citation type="journal article" date="2023" name="Commun. Biol.">
        <title>Genome analysis of Parmales, the sister group of diatoms, reveals the evolutionary specialization of diatoms from phago-mixotrophs to photoautotrophs.</title>
        <authorList>
            <person name="Ban H."/>
            <person name="Sato S."/>
            <person name="Yoshikawa S."/>
            <person name="Yamada K."/>
            <person name="Nakamura Y."/>
            <person name="Ichinomiya M."/>
            <person name="Sato N."/>
            <person name="Blanc-Mathieu R."/>
            <person name="Endo H."/>
            <person name="Kuwata A."/>
            <person name="Ogata H."/>
        </authorList>
    </citation>
    <scope>NUCLEOTIDE SEQUENCE [LARGE SCALE GENOMIC DNA]</scope>
</reference>
<dbReference type="Proteomes" id="UP001165060">
    <property type="component" value="Unassembled WGS sequence"/>
</dbReference>
<dbReference type="SUPFAM" id="SSF49899">
    <property type="entry name" value="Concanavalin A-like lectins/glucanases"/>
    <property type="match status" value="1"/>
</dbReference>
<dbReference type="EMBL" id="BRYB01004028">
    <property type="protein sequence ID" value="GMI24557.1"/>
    <property type="molecule type" value="Genomic_DNA"/>
</dbReference>
<protein>
    <recommendedName>
        <fullName evidence="2">GH16 domain-containing protein</fullName>
    </recommendedName>
</protein>
<accession>A0ABQ6ME01</accession>
<dbReference type="InterPro" id="IPR013320">
    <property type="entry name" value="ConA-like_dom_sf"/>
</dbReference>
<dbReference type="PROSITE" id="PS51762">
    <property type="entry name" value="GH16_2"/>
    <property type="match status" value="1"/>
</dbReference>
<evidence type="ECO:0000259" key="2">
    <source>
        <dbReference type="PROSITE" id="PS51762"/>
    </source>
</evidence>
<evidence type="ECO:0000313" key="4">
    <source>
        <dbReference type="Proteomes" id="UP001165060"/>
    </source>
</evidence>
<feature type="compositionally biased region" description="Acidic residues" evidence="1">
    <location>
        <begin position="468"/>
        <end position="488"/>
    </location>
</feature>
<evidence type="ECO:0000313" key="3">
    <source>
        <dbReference type="EMBL" id="GMI24557.1"/>
    </source>
</evidence>
<gene>
    <name evidence="3" type="ORF">TeGR_g748</name>
</gene>
<dbReference type="PANTHER" id="PTHR10963">
    <property type="entry name" value="GLYCOSYL HYDROLASE-RELATED"/>
    <property type="match status" value="1"/>
</dbReference>
<dbReference type="InterPro" id="IPR000757">
    <property type="entry name" value="Beta-glucanase-like"/>
</dbReference>
<feature type="region of interest" description="Disordered" evidence="1">
    <location>
        <begin position="460"/>
        <end position="488"/>
    </location>
</feature>
<organism evidence="3 4">
    <name type="scientific">Tetraparma gracilis</name>
    <dbReference type="NCBI Taxonomy" id="2962635"/>
    <lineage>
        <taxon>Eukaryota</taxon>
        <taxon>Sar</taxon>
        <taxon>Stramenopiles</taxon>
        <taxon>Ochrophyta</taxon>
        <taxon>Bolidophyceae</taxon>
        <taxon>Parmales</taxon>
        <taxon>Triparmaceae</taxon>
        <taxon>Tetraparma</taxon>
    </lineage>
</organism>
<dbReference type="PANTHER" id="PTHR10963:SF24">
    <property type="entry name" value="GLYCOSIDASE C21B10.07-RELATED"/>
    <property type="match status" value="1"/>
</dbReference>
<name>A0ABQ6ME01_9STRA</name>
<sequence>MPSFPSPFGGKTSSTPPLPIYQGGLPRSAPHASLPGSLHEPSERTPLTSPPAPYLPPRPPVLSSDEGFSDEGFSDGRGPPPDDGHYGCVLTWVVLLSLVAGFGGALYASLAGGEGGGYAGPYRLVEEMRGRAFLDGFDFFNGTDSEGSKGFQNYVGAGVALETGLVSFPPKGGGGEAGSTVRLSSAPSALGPRRAIRLEGRRRFNRGLFIADVLHMPAGCGTWPALWLTDEGGWPGHGEIDVVESANTQDRAKTALHTSEYCEMKDSPPGTFTGSWDTAAGIPDKKSGLPGKDFNYATNCYVYDPKQWLNQGCVAVEKEAGTIGEGLNERGGGVYALEWDPYFGAINSWVFPHDKPLPANLASVLSSSPGAAPDPRAWGLPYGHFPIGPRSGCSSEHFRNMRLVINLAFCGSVAGNKFKQDCPALAEEWGSCDDYVASDPEELEGAYWELDGVWVFEREFEEQPGALDGDDDDDDDDDGGGSNDDDDE</sequence>
<keyword evidence="4" id="KW-1185">Reference proteome</keyword>
<evidence type="ECO:0000256" key="1">
    <source>
        <dbReference type="SAM" id="MobiDB-lite"/>
    </source>
</evidence>
<feature type="domain" description="GH16" evidence="2">
    <location>
        <begin position="11"/>
        <end position="391"/>
    </location>
</feature>
<feature type="compositionally biased region" description="Pro residues" evidence="1">
    <location>
        <begin position="48"/>
        <end position="60"/>
    </location>
</feature>
<dbReference type="InterPro" id="IPR050546">
    <property type="entry name" value="Glycosyl_Hydrlase_16"/>
</dbReference>
<proteinExistence type="predicted"/>